<dbReference type="GO" id="GO:0007165">
    <property type="term" value="P:signal transduction"/>
    <property type="evidence" value="ECO:0007669"/>
    <property type="project" value="InterPro"/>
</dbReference>
<dbReference type="PROSITE" id="PS50851">
    <property type="entry name" value="CHEW"/>
    <property type="match status" value="3"/>
</dbReference>
<dbReference type="Gene3D" id="2.40.50.180">
    <property type="entry name" value="CheA-289, Domain 4"/>
    <property type="match status" value="3"/>
</dbReference>
<dbReference type="SMART" id="SM00260">
    <property type="entry name" value="CheW"/>
    <property type="match status" value="3"/>
</dbReference>
<dbReference type="PATRIC" id="fig|162209.4.peg.2135"/>
<keyword evidence="3" id="KW-1185">Reference proteome</keyword>
<dbReference type="InterPro" id="IPR039315">
    <property type="entry name" value="CheW"/>
</dbReference>
<dbReference type="SUPFAM" id="SSF50341">
    <property type="entry name" value="CheW-like"/>
    <property type="match status" value="3"/>
</dbReference>
<dbReference type="GO" id="GO:0006935">
    <property type="term" value="P:chemotaxis"/>
    <property type="evidence" value="ECO:0007669"/>
    <property type="project" value="InterPro"/>
</dbReference>
<dbReference type="EMBL" id="CP013652">
    <property type="protein sequence ID" value="ALS22391.1"/>
    <property type="molecule type" value="Genomic_DNA"/>
</dbReference>
<gene>
    <name evidence="2" type="ORF">IJ22_20170</name>
</gene>
<dbReference type="InterPro" id="IPR002545">
    <property type="entry name" value="CheW-lke_dom"/>
</dbReference>
<organism evidence="2 3">
    <name type="scientific">Paenibacillus naphthalenovorans</name>
    <dbReference type="NCBI Taxonomy" id="162209"/>
    <lineage>
        <taxon>Bacteria</taxon>
        <taxon>Bacillati</taxon>
        <taxon>Bacillota</taxon>
        <taxon>Bacilli</taxon>
        <taxon>Bacillales</taxon>
        <taxon>Paenibacillaceae</taxon>
        <taxon>Paenibacillus</taxon>
    </lineage>
</organism>
<dbReference type="PANTHER" id="PTHR22617">
    <property type="entry name" value="CHEMOTAXIS SENSOR HISTIDINE KINASE-RELATED"/>
    <property type="match status" value="1"/>
</dbReference>
<evidence type="ECO:0000313" key="3">
    <source>
        <dbReference type="Proteomes" id="UP000061660"/>
    </source>
</evidence>
<name>A0A0U2VSA4_9BACL</name>
<accession>A0A0U2VSA4</accession>
<dbReference type="Gene3D" id="2.30.30.40">
    <property type="entry name" value="SH3 Domains"/>
    <property type="match status" value="3"/>
</dbReference>
<reference evidence="2 3" key="2">
    <citation type="journal article" date="2016" name="Genome Announc.">
        <title>Complete Genome Sequences of Two Interactive Moderate Thermophiles, Paenibacillus napthalenovorans 32O-Y and Paenibacillus sp. 32O-W.</title>
        <authorList>
            <person name="Butler R.R.III."/>
            <person name="Wang J."/>
            <person name="Stark B.C."/>
            <person name="Pombert J.F."/>
        </authorList>
    </citation>
    <scope>NUCLEOTIDE SEQUENCE [LARGE SCALE GENOMIC DNA]</scope>
    <source>
        <strain evidence="2 3">32O-Y</strain>
    </source>
</reference>
<dbReference type="PANTHER" id="PTHR22617:SF23">
    <property type="entry name" value="CHEMOTAXIS PROTEIN CHEW"/>
    <property type="match status" value="1"/>
</dbReference>
<protein>
    <submittedName>
        <fullName evidence="2">Purine-binding chemotaxis protein</fullName>
    </submittedName>
</protein>
<feature type="region of interest" description="Disordered" evidence="1">
    <location>
        <begin position="1"/>
        <end position="40"/>
    </location>
</feature>
<proteinExistence type="predicted"/>
<dbReference type="AlphaFoldDB" id="A0A0U2VSA4"/>
<reference evidence="3" key="1">
    <citation type="submission" date="2015-12" db="EMBL/GenBank/DDBJ databases">
        <title>Complete genome sequences of two moderately thermophilic Paenibacillus species.</title>
        <authorList>
            <person name="Butler R.III."/>
            <person name="Wang J."/>
            <person name="Stark B.C."/>
            <person name="Pombert J.-F."/>
        </authorList>
    </citation>
    <scope>NUCLEOTIDE SEQUENCE [LARGE SCALE GENOMIC DNA]</scope>
    <source>
        <strain evidence="3">32O-Y</strain>
    </source>
</reference>
<dbReference type="KEGG" id="pnp:IJ22_20170"/>
<dbReference type="STRING" id="162209.IJ22_20170"/>
<dbReference type="GO" id="GO:0005829">
    <property type="term" value="C:cytosol"/>
    <property type="evidence" value="ECO:0007669"/>
    <property type="project" value="TreeGrafter"/>
</dbReference>
<evidence type="ECO:0000313" key="2">
    <source>
        <dbReference type="EMBL" id="ALS22391.1"/>
    </source>
</evidence>
<sequence length="567" mass="63170">MPGKSHSKKDQSNLEKMKNEMRRKKEKAEKADKDPVAARIDEPTDMLQLQDIGGTLPSRPEEALLAFAEGDFQNQASGEVLHNVEVGDVELVVFRVGAEQFAFRLKHVREIIKVDGIRKVPHAPAHVAGLCSLRGSILPVVDIRRCLYLPEKEFNDDSKIIVTDIHGRNVGVVTDRISEVISLKASSILEPPANLKNNQSREIGGIVLGDNGKSIIMVLDAENVVKFEQLNKDLMSGNALDRAESFSPGSHHVDEVELVIFLIGGEQYALDVRNVKEILRYVELINVPHSPSYVEGVISVRNHLLAVINLAKLLGTGHCGVDESTRIIVVDAGDISYGMIVDKVSEVARVPNNLFYQPHHVIPYAEMQFIREFAHINDGKQVVMALDPYKIVPCNDLKAFRFENQVCGESGNVSNQARPRNLYLDQEQIVAFRIDNEEYGINIDFVCEVINIDEIYSFPGAPDFIDGMVNRKGDIMPVLNLRTFFGITSIRKSSKLLVVEYQKERIGIIIDSVTEVIMVHRELLENCTGALDAGNKKKYIHEIAKLNEGQRSILIIDLAAVLDFAIG</sequence>
<evidence type="ECO:0000256" key="1">
    <source>
        <dbReference type="SAM" id="MobiDB-lite"/>
    </source>
</evidence>
<dbReference type="Pfam" id="PF01584">
    <property type="entry name" value="CheW"/>
    <property type="match status" value="3"/>
</dbReference>
<dbReference type="Proteomes" id="UP000061660">
    <property type="component" value="Chromosome"/>
</dbReference>
<feature type="compositionally biased region" description="Basic and acidic residues" evidence="1">
    <location>
        <begin position="26"/>
        <end position="40"/>
    </location>
</feature>
<feature type="compositionally biased region" description="Basic and acidic residues" evidence="1">
    <location>
        <begin position="8"/>
        <end position="20"/>
    </location>
</feature>
<dbReference type="InterPro" id="IPR036061">
    <property type="entry name" value="CheW-like_dom_sf"/>
</dbReference>